<evidence type="ECO:0000256" key="19">
    <source>
        <dbReference type="ARBA" id="ARBA00043679"/>
    </source>
</evidence>
<name>A0A182QW57_9DIPT</name>
<dbReference type="EC" id="2.6.1.40" evidence="12"/>
<comment type="catalytic activity">
    <reaction evidence="20">
        <text>(R)-3-amino-2-methylpropanoate + pyruvate = 2-methyl-3-oxopropanoate + L-alanine</text>
        <dbReference type="Rhea" id="RHEA:18393"/>
        <dbReference type="ChEBI" id="CHEBI:15361"/>
        <dbReference type="ChEBI" id="CHEBI:57700"/>
        <dbReference type="ChEBI" id="CHEBI:57731"/>
        <dbReference type="ChEBI" id="CHEBI:57972"/>
        <dbReference type="EC" id="2.6.1.40"/>
    </reaction>
    <physiologicalReaction direction="left-to-right" evidence="20">
        <dbReference type="Rhea" id="RHEA:18394"/>
    </physiologicalReaction>
</comment>
<evidence type="ECO:0000256" key="25">
    <source>
        <dbReference type="ARBA" id="ARBA00043798"/>
    </source>
</evidence>
<evidence type="ECO:0000256" key="9">
    <source>
        <dbReference type="ARBA" id="ARBA00022946"/>
    </source>
</evidence>
<dbReference type="InterPro" id="IPR015424">
    <property type="entry name" value="PyrdxlP-dep_Trfase"/>
</dbReference>
<dbReference type="GO" id="GO:0008453">
    <property type="term" value="F:alanine-glyoxylate transaminase activity"/>
    <property type="evidence" value="ECO:0007669"/>
    <property type="project" value="UniProtKB-EC"/>
</dbReference>
<dbReference type="GO" id="GO:0030170">
    <property type="term" value="F:pyridoxal phosphate binding"/>
    <property type="evidence" value="ECO:0007669"/>
    <property type="project" value="InterPro"/>
</dbReference>
<comment type="catalytic activity">
    <reaction evidence="24">
        <text>L-ornithine + pyruvate = 5-amino-2-oxopentanoate + L-alanine</text>
        <dbReference type="Rhea" id="RHEA:77327"/>
        <dbReference type="ChEBI" id="CHEBI:15361"/>
        <dbReference type="ChEBI" id="CHEBI:46911"/>
        <dbReference type="ChEBI" id="CHEBI:57972"/>
        <dbReference type="ChEBI" id="CHEBI:58802"/>
    </reaction>
</comment>
<evidence type="ECO:0000256" key="6">
    <source>
        <dbReference type="ARBA" id="ARBA00022576"/>
    </source>
</evidence>
<reference evidence="40" key="2">
    <citation type="submission" date="2020-05" db="UniProtKB">
        <authorList>
            <consortium name="EnsemblMetazoa"/>
        </authorList>
    </citation>
    <scope>IDENTIFICATION</scope>
    <source>
        <strain evidence="40">FAR1</strain>
    </source>
</reference>
<evidence type="ECO:0000256" key="10">
    <source>
        <dbReference type="ARBA" id="ARBA00023128"/>
    </source>
</evidence>
<evidence type="ECO:0000313" key="40">
    <source>
        <dbReference type="EnsemblMetazoa" id="AFAF018071-PA"/>
    </source>
</evidence>
<evidence type="ECO:0000256" key="27">
    <source>
        <dbReference type="ARBA" id="ARBA00043826"/>
    </source>
</evidence>
<comment type="catalytic activity">
    <reaction evidence="32">
        <text>L-ornithine + glyoxylate = 5-amino-2-oxopentanoate + glycine</text>
        <dbReference type="Rhea" id="RHEA:77331"/>
        <dbReference type="ChEBI" id="CHEBI:36655"/>
        <dbReference type="ChEBI" id="CHEBI:46911"/>
        <dbReference type="ChEBI" id="CHEBI:57305"/>
        <dbReference type="ChEBI" id="CHEBI:58802"/>
    </reaction>
</comment>
<evidence type="ECO:0000256" key="15">
    <source>
        <dbReference type="ARBA" id="ARBA00041845"/>
    </source>
</evidence>
<comment type="catalytic activity">
    <reaction evidence="37">
        <text>N(omega),N('omega)-dimethyl-L-arginine + glyoxylate = 5-(3,3'-dimethylguanidino)-2-oxopentanoate + glycine</text>
        <dbReference type="Rhea" id="RHEA:77315"/>
        <dbReference type="ChEBI" id="CHEBI:36655"/>
        <dbReference type="ChEBI" id="CHEBI:57305"/>
        <dbReference type="ChEBI" id="CHEBI:197308"/>
        <dbReference type="ChEBI" id="CHEBI:197310"/>
    </reaction>
</comment>
<evidence type="ECO:0000256" key="30">
    <source>
        <dbReference type="ARBA" id="ARBA00044258"/>
    </source>
</evidence>
<dbReference type="GO" id="GO:0016223">
    <property type="term" value="F:beta-alanine:pyruvate transaminase activity"/>
    <property type="evidence" value="ECO:0007669"/>
    <property type="project" value="UniProtKB-EC"/>
</dbReference>
<evidence type="ECO:0000313" key="41">
    <source>
        <dbReference type="Proteomes" id="UP000075886"/>
    </source>
</evidence>
<comment type="catalytic activity">
    <reaction evidence="36">
        <text>oxaloacetate + L-alanine = L-aspartate + pyruvate</text>
        <dbReference type="Rhea" id="RHEA:77347"/>
        <dbReference type="ChEBI" id="CHEBI:15361"/>
        <dbReference type="ChEBI" id="CHEBI:16452"/>
        <dbReference type="ChEBI" id="CHEBI:29991"/>
        <dbReference type="ChEBI" id="CHEBI:57972"/>
    </reaction>
</comment>
<comment type="catalytic activity">
    <reaction evidence="21">
        <text>N(omega),N(omega)-dimethyl-L-arginine + oxaloacetate = 5-(3,3-dimethylguanidino)-2-oxopentanoate + L-aspartate</text>
        <dbReference type="Rhea" id="RHEA:77343"/>
        <dbReference type="ChEBI" id="CHEBI:16452"/>
        <dbReference type="ChEBI" id="CHEBI:29991"/>
        <dbReference type="ChEBI" id="CHEBI:58326"/>
        <dbReference type="ChEBI" id="CHEBI:197301"/>
    </reaction>
</comment>
<dbReference type="PROSITE" id="PS00600">
    <property type="entry name" value="AA_TRANSFER_CLASS_3"/>
    <property type="match status" value="1"/>
</dbReference>
<dbReference type="InterPro" id="IPR049704">
    <property type="entry name" value="Aminotrans_3_PPA_site"/>
</dbReference>
<evidence type="ECO:0000256" key="28">
    <source>
        <dbReference type="ARBA" id="ARBA00044055"/>
    </source>
</evidence>
<evidence type="ECO:0000256" key="13">
    <source>
        <dbReference type="ARBA" id="ARBA00039862"/>
    </source>
</evidence>
<comment type="catalytic activity">
    <reaction evidence="18">
        <text>N(omega),N(omega)-dimethyl-L-arginine + pyruvate = 5-(3,3-dimethylguanidino)-2-oxopentanoate + L-alanine</text>
        <dbReference type="Rhea" id="RHEA:77303"/>
        <dbReference type="ChEBI" id="CHEBI:15361"/>
        <dbReference type="ChEBI" id="CHEBI:57972"/>
        <dbReference type="ChEBI" id="CHEBI:58326"/>
        <dbReference type="ChEBI" id="CHEBI:197301"/>
    </reaction>
</comment>
<dbReference type="STRING" id="69004.A0A182QW57"/>
<evidence type="ECO:0000256" key="7">
    <source>
        <dbReference type="ARBA" id="ARBA00022679"/>
    </source>
</evidence>
<evidence type="ECO:0000256" key="17">
    <source>
        <dbReference type="ARBA" id="ARBA00042669"/>
    </source>
</evidence>
<comment type="function">
    <text evidence="38">Multifunctional aminotransferase with a broad substrate specificity. Catalyzes the conversion of glyoxylate to glycine using alanine as the amino donor. Catalyzes metabolism of not L- but the D-isomer of D-beta-aminoisobutyric acid to generate 2-methyl-3-oxopropanoate and alanine. Catalyzes the transfer of the amino group from beta-alanine to pyruvate to yield L-alanine and 3-oxopropanoate. Can metabolize NG-monomethyl-L-arginine (NMMA), asymmetric NG,NG-dimethyl-L-arginine (ADMA) and symmetric NG,N'G-dimethyl-L-arginine (SDMA). ADMA is a potent inhibitor of nitric-oxide (NO) synthase, and this activity provides mechanism through which the kidney regulates blood pressure.</text>
</comment>
<comment type="catalytic activity">
    <reaction evidence="31">
        <text>N(omega),N(omega)-dimethyl-L-arginine + glyoxylate = 5-(3,3-dimethylguanidino)-2-oxopentanoate + glycine</text>
        <dbReference type="Rhea" id="RHEA:77311"/>
        <dbReference type="ChEBI" id="CHEBI:36655"/>
        <dbReference type="ChEBI" id="CHEBI:57305"/>
        <dbReference type="ChEBI" id="CHEBI:58326"/>
        <dbReference type="ChEBI" id="CHEBI:197301"/>
    </reaction>
</comment>
<evidence type="ECO:0000256" key="20">
    <source>
        <dbReference type="ARBA" id="ARBA00043726"/>
    </source>
</evidence>
<evidence type="ECO:0000256" key="22">
    <source>
        <dbReference type="ARBA" id="ARBA00043751"/>
    </source>
</evidence>
<evidence type="ECO:0000256" key="39">
    <source>
        <dbReference type="RuleBase" id="RU003560"/>
    </source>
</evidence>
<comment type="catalytic activity">
    <reaction evidence="25">
        <text>N(omega),N('omega)-dimethyl-L-arginine + pyruvate = 5-(3,3'-dimethylguanidino)-2-oxopentanoate + L-alanine</text>
        <dbReference type="Rhea" id="RHEA:77307"/>
        <dbReference type="ChEBI" id="CHEBI:15361"/>
        <dbReference type="ChEBI" id="CHEBI:57972"/>
        <dbReference type="ChEBI" id="CHEBI:197308"/>
        <dbReference type="ChEBI" id="CHEBI:197310"/>
    </reaction>
</comment>
<dbReference type="PIRSF" id="PIRSF000521">
    <property type="entry name" value="Transaminase_4ab_Lys_Orn"/>
    <property type="match status" value="1"/>
</dbReference>
<keyword evidence="6" id="KW-0032">Aminotransferase</keyword>
<comment type="catalytic activity">
    <reaction evidence="11">
        <text>glyoxylate + L-alanine = glycine + pyruvate</text>
        <dbReference type="Rhea" id="RHEA:24248"/>
        <dbReference type="ChEBI" id="CHEBI:15361"/>
        <dbReference type="ChEBI" id="CHEBI:36655"/>
        <dbReference type="ChEBI" id="CHEBI:57305"/>
        <dbReference type="ChEBI" id="CHEBI:57972"/>
        <dbReference type="EC" id="2.6.1.44"/>
    </reaction>
    <physiologicalReaction direction="left-to-right" evidence="11">
        <dbReference type="Rhea" id="RHEA:24249"/>
    </physiologicalReaction>
</comment>
<comment type="catalytic activity">
    <reaction evidence="34">
        <text>N(omega),N(omega)-dimethyl-L-arginine + 2-oxobutanoate = 5-(3,3-dimethylguanidino)-2-oxopentanoate + (2S)-2-aminobutanoate</text>
        <dbReference type="Rhea" id="RHEA:77351"/>
        <dbReference type="ChEBI" id="CHEBI:16763"/>
        <dbReference type="ChEBI" id="CHEBI:58326"/>
        <dbReference type="ChEBI" id="CHEBI:74359"/>
        <dbReference type="ChEBI" id="CHEBI:197301"/>
    </reaction>
</comment>
<dbReference type="EMBL" id="AXCN02001025">
    <property type="status" value="NOT_ANNOTATED_CDS"/>
    <property type="molecule type" value="Genomic_DNA"/>
</dbReference>
<evidence type="ECO:0000256" key="34">
    <source>
        <dbReference type="ARBA" id="ARBA00048560"/>
    </source>
</evidence>
<evidence type="ECO:0000256" key="8">
    <source>
        <dbReference type="ARBA" id="ARBA00022898"/>
    </source>
</evidence>
<keyword evidence="7" id="KW-0808">Transferase</keyword>
<evidence type="ECO:0000256" key="1">
    <source>
        <dbReference type="ARBA" id="ARBA00001933"/>
    </source>
</evidence>
<evidence type="ECO:0000256" key="38">
    <source>
        <dbReference type="ARBA" id="ARBA00058068"/>
    </source>
</evidence>
<comment type="catalytic activity">
    <reaction evidence="26">
        <text>3-oxopropanoate + L-alanine = beta-alanine + pyruvate</text>
        <dbReference type="Rhea" id="RHEA:14077"/>
        <dbReference type="ChEBI" id="CHEBI:15361"/>
        <dbReference type="ChEBI" id="CHEBI:33190"/>
        <dbReference type="ChEBI" id="CHEBI:57966"/>
        <dbReference type="ChEBI" id="CHEBI:57972"/>
        <dbReference type="EC" id="2.6.1.18"/>
    </reaction>
    <physiologicalReaction direction="right-to-left" evidence="26">
        <dbReference type="Rhea" id="RHEA:14079"/>
    </physiologicalReaction>
</comment>
<proteinExistence type="inferred from homology"/>
<evidence type="ECO:0000256" key="35">
    <source>
        <dbReference type="ARBA" id="ARBA00048760"/>
    </source>
</evidence>
<comment type="subunit">
    <text evidence="4">Homotetramer.</text>
</comment>
<dbReference type="EnsemblMetazoa" id="AFAF018071-RA">
    <property type="protein sequence ID" value="AFAF018071-PA"/>
    <property type="gene ID" value="AFAF018071"/>
</dbReference>
<protein>
    <recommendedName>
        <fullName evidence="13">Alanine--glyoxylate aminotransferase 2, mitochondrial</fullName>
        <ecNumber evidence="28">2.6.1.18</ecNumber>
        <ecNumber evidence="12">2.6.1.40</ecNumber>
        <ecNumber evidence="5">2.6.1.44</ecNumber>
    </recommendedName>
    <alternativeName>
        <fullName evidence="14">(R)-3-amino-2-methylpropionate--pyruvate transaminase</fullName>
    </alternativeName>
    <alternativeName>
        <fullName evidence="16">Beta-ALAAT II</fullName>
    </alternativeName>
    <alternativeName>
        <fullName evidence="17">Beta-alanine-pyruvate aminotransferase</fullName>
    </alternativeName>
    <alternativeName>
        <fullName evidence="30">D-3-aminoisobutyrate-pyruvate aminotransferase</fullName>
    </alternativeName>
    <alternativeName>
        <fullName evidence="15">D-AIBAT</fullName>
    </alternativeName>
    <alternativeName>
        <fullName evidence="29">D-beta-aminoisobutyrate-pyruvate aminotransferase</fullName>
    </alternativeName>
</protein>
<evidence type="ECO:0000256" key="37">
    <source>
        <dbReference type="ARBA" id="ARBA00049480"/>
    </source>
</evidence>
<comment type="subcellular location">
    <subcellularLocation>
        <location evidence="2">Mitochondrion</location>
    </subcellularLocation>
</comment>
<evidence type="ECO:0000256" key="3">
    <source>
        <dbReference type="ARBA" id="ARBA00008954"/>
    </source>
</evidence>
<keyword evidence="8 39" id="KW-0663">Pyridoxal phosphate</keyword>
<dbReference type="InterPro" id="IPR015421">
    <property type="entry name" value="PyrdxlP-dep_Trfase_major"/>
</dbReference>
<evidence type="ECO:0000256" key="24">
    <source>
        <dbReference type="ARBA" id="ARBA00043777"/>
    </source>
</evidence>
<keyword evidence="9" id="KW-0809">Transit peptide</keyword>
<evidence type="ECO:0000256" key="23">
    <source>
        <dbReference type="ARBA" id="ARBA00043758"/>
    </source>
</evidence>
<sequence length="517" mass="57701">MLLFCASARNESFTMLLMNLRTLSARALSGQTVTRTLTTQPITQHPETHKLQDPPTYSGQSYDEVVKLRKQYLTPNVTSYYKKPLLIHKGSGTQLFDQEKSYLDMFGGIVTVSVGHCHPKVNAALEEQLRTLWHTTNIYMHPKLHEYAEKLVAKLPGDLKNVYFVNSGSEANDLAMMIARLYTGNHDIISFRNAYHGASPYTMGLTAHSTWRYSLPNVNSGIHHAMNPDPYTGIWGGKHCRDSPVQTTRSCDCQEGQCKATDMYYEQLEQIFKYSLPRGKVAGMFAESIQGVGGSVQYTKGYIRRAAELVRANGGLFIADEVQSGFGRTGEHYWGFEGHDIVPDIVTMAKGIGNGFPLGAVVTSRKVAEVLSQALHFNTFGGNPLACAVGIAVLDVIDEEELQRNSLEVGTYFLKGLERLRDKHDIIGDVRGKGLMIGVELVADKETRQHLSAPHFVDIWEMCKDMGVLFGRGGLNANVLRIKPPMCVNRTDVDYALAVIDYCCDQYMKKRKRGSRR</sequence>
<keyword evidence="41" id="KW-1185">Reference proteome</keyword>
<dbReference type="PANTHER" id="PTHR45688:SF3">
    <property type="entry name" value="ALANINE--GLYOXYLATE AMINOTRANSFERASE 2, MITOCHONDRIAL"/>
    <property type="match status" value="1"/>
</dbReference>
<dbReference type="GO" id="GO:0047305">
    <property type="term" value="F:(R)-3-amino-2-methylpropionate-pyruvate transaminase activity"/>
    <property type="evidence" value="ECO:0007669"/>
    <property type="project" value="UniProtKB-EC"/>
</dbReference>
<accession>A0A182QW57</accession>
<comment type="catalytic activity">
    <reaction evidence="27">
        <text>2-oxopentanoate + N(omega),N(omega)-dimethyl-L-arginine = 5-(3,3-dimethylguanidino)-2-oxopentanoate + L-2-aminopentanoate</text>
        <dbReference type="Rhea" id="RHEA:77359"/>
        <dbReference type="ChEBI" id="CHEBI:28644"/>
        <dbReference type="ChEBI" id="CHEBI:58326"/>
        <dbReference type="ChEBI" id="CHEBI:58441"/>
        <dbReference type="ChEBI" id="CHEBI:197301"/>
    </reaction>
</comment>
<evidence type="ECO:0000256" key="14">
    <source>
        <dbReference type="ARBA" id="ARBA00041662"/>
    </source>
</evidence>
<dbReference type="PANTHER" id="PTHR45688">
    <property type="match status" value="1"/>
</dbReference>
<dbReference type="Proteomes" id="UP000075886">
    <property type="component" value="Unassembled WGS sequence"/>
</dbReference>
<dbReference type="GO" id="GO:0005739">
    <property type="term" value="C:mitochondrion"/>
    <property type="evidence" value="ECO:0007669"/>
    <property type="project" value="UniProtKB-SubCell"/>
</dbReference>
<dbReference type="EC" id="2.6.1.44" evidence="5"/>
<comment type="similarity">
    <text evidence="3 39">Belongs to the class-III pyridoxal-phosphate-dependent aminotransferase family.</text>
</comment>
<comment type="cofactor">
    <cofactor evidence="1">
        <name>pyridoxal 5'-phosphate</name>
        <dbReference type="ChEBI" id="CHEBI:597326"/>
    </cofactor>
</comment>
<evidence type="ECO:0000256" key="4">
    <source>
        <dbReference type="ARBA" id="ARBA00011881"/>
    </source>
</evidence>
<dbReference type="SUPFAM" id="SSF53383">
    <property type="entry name" value="PLP-dependent transferases"/>
    <property type="match status" value="1"/>
</dbReference>
<dbReference type="EC" id="2.6.1.18" evidence="28"/>
<evidence type="ECO:0000256" key="16">
    <source>
        <dbReference type="ARBA" id="ARBA00042611"/>
    </source>
</evidence>
<evidence type="ECO:0000256" key="18">
    <source>
        <dbReference type="ARBA" id="ARBA00043669"/>
    </source>
</evidence>
<dbReference type="CDD" id="cd00610">
    <property type="entry name" value="OAT_like"/>
    <property type="match status" value="1"/>
</dbReference>
<dbReference type="Pfam" id="PF00202">
    <property type="entry name" value="Aminotran_3"/>
    <property type="match status" value="1"/>
</dbReference>
<dbReference type="VEuPathDB" id="VectorBase:AFAF018071"/>
<dbReference type="Gene3D" id="3.90.1150.10">
    <property type="entry name" value="Aspartate Aminotransferase, domain 1"/>
    <property type="match status" value="1"/>
</dbReference>
<keyword evidence="10" id="KW-0496">Mitochondrion</keyword>
<evidence type="ECO:0000256" key="29">
    <source>
        <dbReference type="ARBA" id="ARBA00044257"/>
    </source>
</evidence>
<evidence type="ECO:0000256" key="11">
    <source>
        <dbReference type="ARBA" id="ARBA00033660"/>
    </source>
</evidence>
<evidence type="ECO:0000256" key="2">
    <source>
        <dbReference type="ARBA" id="ARBA00004173"/>
    </source>
</evidence>
<comment type="catalytic activity">
    <reaction evidence="22">
        <text>2-oxobutanoate + L-alanine = (2S)-2-aminobutanoate + pyruvate</text>
        <dbReference type="Rhea" id="RHEA:77355"/>
        <dbReference type="ChEBI" id="CHEBI:15361"/>
        <dbReference type="ChEBI" id="CHEBI:16763"/>
        <dbReference type="ChEBI" id="CHEBI:57972"/>
        <dbReference type="ChEBI" id="CHEBI:74359"/>
        <dbReference type="EC" id="2.6.1.44"/>
    </reaction>
</comment>
<evidence type="ECO:0000256" key="5">
    <source>
        <dbReference type="ARBA" id="ARBA00013049"/>
    </source>
</evidence>
<comment type="catalytic activity">
    <reaction evidence="23">
        <text>N(omega)-methyl-L-arginine + pyruvate = 5-(3-methylguanidino)-2-oxopentanoate + L-alanine</text>
        <dbReference type="Rhea" id="RHEA:77319"/>
        <dbReference type="ChEBI" id="CHEBI:15361"/>
        <dbReference type="ChEBI" id="CHEBI:57972"/>
        <dbReference type="ChEBI" id="CHEBI:114953"/>
        <dbReference type="ChEBI" id="CHEBI:197314"/>
    </reaction>
</comment>
<dbReference type="AlphaFoldDB" id="A0A182QW57"/>
<dbReference type="Gene3D" id="3.40.640.10">
    <property type="entry name" value="Type I PLP-dependent aspartate aminotransferase-like (Major domain)"/>
    <property type="match status" value="1"/>
</dbReference>
<evidence type="ECO:0000256" key="12">
    <source>
        <dbReference type="ARBA" id="ARBA00039130"/>
    </source>
</evidence>
<dbReference type="GO" id="GO:0019481">
    <property type="term" value="P:L-alanine catabolic process, by transamination"/>
    <property type="evidence" value="ECO:0007669"/>
    <property type="project" value="TreeGrafter"/>
</dbReference>
<comment type="catalytic activity">
    <reaction evidence="35">
        <text>N(omega)-methyl-L-arginine + glyoxylate = 5-(3-methylguanidino)-2-oxopentanoate + glycine</text>
        <dbReference type="Rhea" id="RHEA:77323"/>
        <dbReference type="ChEBI" id="CHEBI:36655"/>
        <dbReference type="ChEBI" id="CHEBI:57305"/>
        <dbReference type="ChEBI" id="CHEBI:114953"/>
        <dbReference type="ChEBI" id="CHEBI:197314"/>
    </reaction>
</comment>
<dbReference type="GO" id="GO:0009436">
    <property type="term" value="P:glyoxylate catabolic process"/>
    <property type="evidence" value="ECO:0007669"/>
    <property type="project" value="TreeGrafter"/>
</dbReference>
<dbReference type="InterPro" id="IPR005814">
    <property type="entry name" value="Aminotrans_3"/>
</dbReference>
<comment type="catalytic activity">
    <reaction evidence="33">
        <text>2-oxohexanoate + N(omega),N(omega)-dimethyl-L-arginine = L-2-aminohexanoate + 5-(3,3-dimethylguanidino)-2-oxopentanoate</text>
        <dbReference type="Rhea" id="RHEA:77363"/>
        <dbReference type="ChEBI" id="CHEBI:35177"/>
        <dbReference type="ChEBI" id="CHEBI:58326"/>
        <dbReference type="ChEBI" id="CHEBI:58455"/>
        <dbReference type="ChEBI" id="CHEBI:197301"/>
    </reaction>
</comment>
<evidence type="ECO:0000256" key="26">
    <source>
        <dbReference type="ARBA" id="ARBA00043825"/>
    </source>
</evidence>
<evidence type="ECO:0000256" key="31">
    <source>
        <dbReference type="ARBA" id="ARBA00047892"/>
    </source>
</evidence>
<evidence type="ECO:0000256" key="32">
    <source>
        <dbReference type="ARBA" id="ARBA00048264"/>
    </source>
</evidence>
<organism evidence="40 41">
    <name type="scientific">Anopheles farauti</name>
    <dbReference type="NCBI Taxonomy" id="69004"/>
    <lineage>
        <taxon>Eukaryota</taxon>
        <taxon>Metazoa</taxon>
        <taxon>Ecdysozoa</taxon>
        <taxon>Arthropoda</taxon>
        <taxon>Hexapoda</taxon>
        <taxon>Insecta</taxon>
        <taxon>Pterygota</taxon>
        <taxon>Neoptera</taxon>
        <taxon>Endopterygota</taxon>
        <taxon>Diptera</taxon>
        <taxon>Nematocera</taxon>
        <taxon>Culicoidea</taxon>
        <taxon>Culicidae</taxon>
        <taxon>Anophelinae</taxon>
        <taxon>Anopheles</taxon>
    </lineage>
</organism>
<reference evidence="41" key="1">
    <citation type="submission" date="2014-01" db="EMBL/GenBank/DDBJ databases">
        <title>The Genome Sequence of Anopheles farauti FAR1 (V2).</title>
        <authorList>
            <consortium name="The Broad Institute Genomics Platform"/>
            <person name="Neafsey D.E."/>
            <person name="Besansky N."/>
            <person name="Howell P."/>
            <person name="Walton C."/>
            <person name="Young S.K."/>
            <person name="Zeng Q."/>
            <person name="Gargeya S."/>
            <person name="Fitzgerald M."/>
            <person name="Haas B."/>
            <person name="Abouelleil A."/>
            <person name="Allen A.W."/>
            <person name="Alvarado L."/>
            <person name="Arachchi H.M."/>
            <person name="Berlin A.M."/>
            <person name="Chapman S.B."/>
            <person name="Gainer-Dewar J."/>
            <person name="Goldberg J."/>
            <person name="Griggs A."/>
            <person name="Gujja S."/>
            <person name="Hansen M."/>
            <person name="Howarth C."/>
            <person name="Imamovic A."/>
            <person name="Ireland A."/>
            <person name="Larimer J."/>
            <person name="McCowan C."/>
            <person name="Murphy C."/>
            <person name="Pearson M."/>
            <person name="Poon T.W."/>
            <person name="Priest M."/>
            <person name="Roberts A."/>
            <person name="Saif S."/>
            <person name="Shea T."/>
            <person name="Sisk P."/>
            <person name="Sykes S."/>
            <person name="Wortman J."/>
            <person name="Nusbaum C."/>
            <person name="Birren B."/>
        </authorList>
    </citation>
    <scope>NUCLEOTIDE SEQUENCE [LARGE SCALE GENOMIC DNA]</scope>
    <source>
        <strain evidence="41">FAR1</strain>
    </source>
</reference>
<evidence type="ECO:0000256" key="21">
    <source>
        <dbReference type="ARBA" id="ARBA00043749"/>
    </source>
</evidence>
<comment type="catalytic activity">
    <reaction evidence="19">
        <text>(2S)-2-aminobutanoate + glyoxylate = 2-oxobutanoate + glycine</text>
        <dbReference type="Rhea" id="RHEA:77339"/>
        <dbReference type="ChEBI" id="CHEBI:16763"/>
        <dbReference type="ChEBI" id="CHEBI:36655"/>
        <dbReference type="ChEBI" id="CHEBI:57305"/>
        <dbReference type="ChEBI" id="CHEBI:74359"/>
    </reaction>
</comment>
<dbReference type="InterPro" id="IPR015422">
    <property type="entry name" value="PyrdxlP-dep_Trfase_small"/>
</dbReference>
<evidence type="ECO:0000256" key="33">
    <source>
        <dbReference type="ARBA" id="ARBA00048500"/>
    </source>
</evidence>
<evidence type="ECO:0000256" key="36">
    <source>
        <dbReference type="ARBA" id="ARBA00048916"/>
    </source>
</evidence>